<accession>A0A6V8MLC4</accession>
<dbReference type="Pfam" id="PF13466">
    <property type="entry name" value="STAS_2"/>
    <property type="match status" value="1"/>
</dbReference>
<dbReference type="CDD" id="cd07043">
    <property type="entry name" value="STAS_anti-anti-sigma_factors"/>
    <property type="match status" value="1"/>
</dbReference>
<protein>
    <recommendedName>
        <fullName evidence="1">STAS domain-containing protein</fullName>
    </recommendedName>
</protein>
<gene>
    <name evidence="2" type="ORF">GMST_30970</name>
</gene>
<keyword evidence="3" id="KW-1185">Reference proteome</keyword>
<reference evidence="3" key="1">
    <citation type="submission" date="2020-06" db="EMBL/GenBank/DDBJ databases">
        <title>Draft genomic sequence of Geomonas sp. Red330.</title>
        <authorList>
            <person name="Itoh H."/>
            <person name="Zhenxing X."/>
            <person name="Ushijima N."/>
            <person name="Masuda Y."/>
            <person name="Shiratori Y."/>
            <person name="Senoo K."/>
        </authorList>
    </citation>
    <scope>NUCLEOTIDE SEQUENCE [LARGE SCALE GENOMIC DNA]</scope>
    <source>
        <strain evidence="3">Red330</strain>
    </source>
</reference>
<dbReference type="EMBL" id="BLXX01000010">
    <property type="protein sequence ID" value="GFO60772.1"/>
    <property type="molecule type" value="Genomic_DNA"/>
</dbReference>
<dbReference type="RefSeq" id="WP_183355579.1">
    <property type="nucleotide sequence ID" value="NZ_BLXX01000010.1"/>
</dbReference>
<organism evidence="2 3">
    <name type="scientific">Geomonas silvestris</name>
    <dbReference type="NCBI Taxonomy" id="2740184"/>
    <lineage>
        <taxon>Bacteria</taxon>
        <taxon>Pseudomonadati</taxon>
        <taxon>Thermodesulfobacteriota</taxon>
        <taxon>Desulfuromonadia</taxon>
        <taxon>Geobacterales</taxon>
        <taxon>Geobacteraceae</taxon>
        <taxon>Geomonas</taxon>
    </lineage>
</organism>
<proteinExistence type="predicted"/>
<dbReference type="AlphaFoldDB" id="A0A6V8MLC4"/>
<dbReference type="PROSITE" id="PS50801">
    <property type="entry name" value="STAS"/>
    <property type="match status" value="1"/>
</dbReference>
<feature type="domain" description="STAS" evidence="1">
    <location>
        <begin position="13"/>
        <end position="97"/>
    </location>
</feature>
<dbReference type="InterPro" id="IPR058548">
    <property type="entry name" value="MlaB-like_STAS"/>
</dbReference>
<dbReference type="Proteomes" id="UP000556026">
    <property type="component" value="Unassembled WGS sequence"/>
</dbReference>
<dbReference type="InterPro" id="IPR002645">
    <property type="entry name" value="STAS_dom"/>
</dbReference>
<sequence>MVRYRELPGERAGELTLALRGVAQFTQVSDLERELRRLLGGCQVLTLDLSGVDQLDASFSALLCLLHRQGELAGKELRLSGLPRRGGEALRYLRERGCHRQPNEGCRLWGAPEGPKAE</sequence>
<evidence type="ECO:0000313" key="2">
    <source>
        <dbReference type="EMBL" id="GFO60772.1"/>
    </source>
</evidence>
<comment type="caution">
    <text evidence="2">The sequence shown here is derived from an EMBL/GenBank/DDBJ whole genome shotgun (WGS) entry which is preliminary data.</text>
</comment>
<name>A0A6V8MLC4_9BACT</name>
<evidence type="ECO:0000313" key="3">
    <source>
        <dbReference type="Proteomes" id="UP000556026"/>
    </source>
</evidence>
<dbReference type="Gene3D" id="3.30.750.24">
    <property type="entry name" value="STAS domain"/>
    <property type="match status" value="1"/>
</dbReference>
<dbReference type="InterPro" id="IPR036513">
    <property type="entry name" value="STAS_dom_sf"/>
</dbReference>
<dbReference type="SUPFAM" id="SSF52091">
    <property type="entry name" value="SpoIIaa-like"/>
    <property type="match status" value="1"/>
</dbReference>
<evidence type="ECO:0000259" key="1">
    <source>
        <dbReference type="PROSITE" id="PS50801"/>
    </source>
</evidence>